<feature type="transmembrane region" description="Helical" evidence="1">
    <location>
        <begin position="168"/>
        <end position="184"/>
    </location>
</feature>
<gene>
    <name evidence="3" type="ORF">LHGZ1_1286</name>
</gene>
<evidence type="ECO:0000259" key="2">
    <source>
        <dbReference type="Pfam" id="PF14237"/>
    </source>
</evidence>
<evidence type="ECO:0000313" key="4">
    <source>
        <dbReference type="Proteomes" id="UP000197424"/>
    </source>
</evidence>
<dbReference type="Pfam" id="PF14237">
    <property type="entry name" value="GYF_2"/>
    <property type="match status" value="1"/>
</dbReference>
<dbReference type="Proteomes" id="UP000197424">
    <property type="component" value="Chromosome"/>
</dbReference>
<evidence type="ECO:0000256" key="1">
    <source>
        <dbReference type="SAM" id="Phobius"/>
    </source>
</evidence>
<feature type="transmembrane region" description="Helical" evidence="1">
    <location>
        <begin position="74"/>
        <end position="95"/>
    </location>
</feature>
<keyword evidence="1" id="KW-0472">Membrane</keyword>
<name>A0A248LH93_9NEIS</name>
<organism evidence="3 4">
    <name type="scientific">Laribacter hongkongensis</name>
    <dbReference type="NCBI Taxonomy" id="168471"/>
    <lineage>
        <taxon>Bacteria</taxon>
        <taxon>Pseudomonadati</taxon>
        <taxon>Pseudomonadota</taxon>
        <taxon>Betaproteobacteria</taxon>
        <taxon>Neisseriales</taxon>
        <taxon>Aquaspirillaceae</taxon>
        <taxon>Laribacter</taxon>
    </lineage>
</organism>
<dbReference type="RefSeq" id="WP_088860522.1">
    <property type="nucleotide sequence ID" value="NZ_CP022115.1"/>
</dbReference>
<feature type="domain" description="GYF" evidence="2">
    <location>
        <begin position="4"/>
        <end position="51"/>
    </location>
</feature>
<reference evidence="4" key="1">
    <citation type="submission" date="2017-06" db="EMBL/GenBank/DDBJ databases">
        <title>Whole genome sequence of Laribacter hongkongensis LHGZ1.</title>
        <authorList>
            <person name="Chen D."/>
            <person name="Wu H."/>
            <person name="Chen J."/>
        </authorList>
    </citation>
    <scope>NUCLEOTIDE SEQUENCE [LARGE SCALE GENOMIC DNA]</scope>
    <source>
        <strain evidence="4">LHGZ1</strain>
    </source>
</reference>
<evidence type="ECO:0000313" key="3">
    <source>
        <dbReference type="EMBL" id="ASJ24117.1"/>
    </source>
</evidence>
<dbReference type="EMBL" id="CP022115">
    <property type="protein sequence ID" value="ASJ24117.1"/>
    <property type="molecule type" value="Genomic_DNA"/>
</dbReference>
<accession>A0A248LH93</accession>
<dbReference type="AlphaFoldDB" id="A0A248LH93"/>
<proteinExistence type="predicted"/>
<dbReference type="OrthoDB" id="8859199at2"/>
<protein>
    <submittedName>
        <fullName evidence="3">Membrane protein</fullName>
    </submittedName>
</protein>
<dbReference type="InterPro" id="IPR025640">
    <property type="entry name" value="GYF_2"/>
</dbReference>
<keyword evidence="1" id="KW-1133">Transmembrane helix</keyword>
<keyword evidence="1" id="KW-0812">Transmembrane</keyword>
<sequence length="187" mass="20884">MKDWHYELDGQRFGPVSETALQAMIQAGQLKARSLVWSAQQVDWKPVASTPLAVHLPPVTSPPPLPAARIGNAVVWWLAAAPMLGLFLQSMVAGAMVSSQYTADFEVAQALQHGRYWYLSLLLNIGLGVLDWKRLERAGVDTSAFGKLVWLVPVYLWKRARSLQQTPAYFWVWIACFVLAALIPDHM</sequence>